<protein>
    <submittedName>
        <fullName evidence="1">Uncharacterized protein</fullName>
    </submittedName>
</protein>
<dbReference type="EMBL" id="JAAMPC010000014">
    <property type="protein sequence ID" value="KAG2265356.1"/>
    <property type="molecule type" value="Genomic_DNA"/>
</dbReference>
<gene>
    <name evidence="1" type="ORF">Bca52824_072435</name>
</gene>
<proteinExistence type="predicted"/>
<reference evidence="1 2" key="1">
    <citation type="submission" date="2020-02" db="EMBL/GenBank/DDBJ databases">
        <authorList>
            <person name="Ma Q."/>
            <person name="Huang Y."/>
            <person name="Song X."/>
            <person name="Pei D."/>
        </authorList>
    </citation>
    <scope>NUCLEOTIDE SEQUENCE [LARGE SCALE GENOMIC DNA]</scope>
    <source>
        <strain evidence="1">Sxm20200214</strain>
        <tissue evidence="1">Leaf</tissue>
    </source>
</reference>
<accession>A0A8X7U6X8</accession>
<dbReference type="AlphaFoldDB" id="A0A8X7U6X8"/>
<dbReference type="OrthoDB" id="10526886at2759"/>
<organism evidence="1 2">
    <name type="scientific">Brassica carinata</name>
    <name type="common">Ethiopian mustard</name>
    <name type="synonym">Abyssinian cabbage</name>
    <dbReference type="NCBI Taxonomy" id="52824"/>
    <lineage>
        <taxon>Eukaryota</taxon>
        <taxon>Viridiplantae</taxon>
        <taxon>Streptophyta</taxon>
        <taxon>Embryophyta</taxon>
        <taxon>Tracheophyta</taxon>
        <taxon>Spermatophyta</taxon>
        <taxon>Magnoliopsida</taxon>
        <taxon>eudicotyledons</taxon>
        <taxon>Gunneridae</taxon>
        <taxon>Pentapetalae</taxon>
        <taxon>rosids</taxon>
        <taxon>malvids</taxon>
        <taxon>Brassicales</taxon>
        <taxon>Brassicaceae</taxon>
        <taxon>Brassiceae</taxon>
        <taxon>Brassica</taxon>
    </lineage>
</organism>
<sequence>MKIKVQDGGDQRWGTKLGDQERVRAYQDLRQQGNVSGVQRNVAVQIGDWSRVEMVATAPDLLAISHLTFLTV</sequence>
<keyword evidence="2" id="KW-1185">Reference proteome</keyword>
<dbReference type="Proteomes" id="UP000886595">
    <property type="component" value="Unassembled WGS sequence"/>
</dbReference>
<evidence type="ECO:0000313" key="2">
    <source>
        <dbReference type="Proteomes" id="UP000886595"/>
    </source>
</evidence>
<evidence type="ECO:0000313" key="1">
    <source>
        <dbReference type="EMBL" id="KAG2265356.1"/>
    </source>
</evidence>
<name>A0A8X7U6X8_BRACI</name>
<comment type="caution">
    <text evidence="1">The sequence shown here is derived from an EMBL/GenBank/DDBJ whole genome shotgun (WGS) entry which is preliminary data.</text>
</comment>